<dbReference type="InParanoid" id="A0A0R0JVX9"/>
<evidence type="ECO:0000313" key="1">
    <source>
        <dbReference type="EMBL" id="KRH58876.1"/>
    </source>
</evidence>
<evidence type="ECO:0000313" key="3">
    <source>
        <dbReference type="Proteomes" id="UP000008827"/>
    </source>
</evidence>
<dbReference type="EMBL" id="CM000838">
    <property type="protein sequence ID" value="KRH58876.1"/>
    <property type="molecule type" value="Genomic_DNA"/>
</dbReference>
<dbReference type="AlphaFoldDB" id="A0A0R0JVX9"/>
<sequence length="82" mass="9654">MGRRNETICSDVALGREALLHRSHWKKLEEEEKTKSSPWTSSTLCFSIWELGCHFQFEILIFFFNFVMASVSRYYLTVSTLI</sequence>
<reference evidence="1 2" key="1">
    <citation type="journal article" date="2010" name="Nature">
        <title>Genome sequence of the palaeopolyploid soybean.</title>
        <authorList>
            <person name="Schmutz J."/>
            <person name="Cannon S.B."/>
            <person name="Schlueter J."/>
            <person name="Ma J."/>
            <person name="Mitros T."/>
            <person name="Nelson W."/>
            <person name="Hyten D.L."/>
            <person name="Song Q."/>
            <person name="Thelen J.J."/>
            <person name="Cheng J."/>
            <person name="Xu D."/>
            <person name="Hellsten U."/>
            <person name="May G.D."/>
            <person name="Yu Y."/>
            <person name="Sakurai T."/>
            <person name="Umezawa T."/>
            <person name="Bhattacharyya M.K."/>
            <person name="Sandhu D."/>
            <person name="Valliyodan B."/>
            <person name="Lindquist E."/>
            <person name="Peto M."/>
            <person name="Grant D."/>
            <person name="Shu S."/>
            <person name="Goodstein D."/>
            <person name="Barry K."/>
            <person name="Futrell-Griggs M."/>
            <person name="Abernathy B."/>
            <person name="Du J."/>
            <person name="Tian Z."/>
            <person name="Zhu L."/>
            <person name="Gill N."/>
            <person name="Joshi T."/>
            <person name="Libault M."/>
            <person name="Sethuraman A."/>
            <person name="Zhang X.-C."/>
            <person name="Shinozaki K."/>
            <person name="Nguyen H.T."/>
            <person name="Wing R.A."/>
            <person name="Cregan P."/>
            <person name="Specht J."/>
            <person name="Grimwood J."/>
            <person name="Rokhsar D."/>
            <person name="Stacey G."/>
            <person name="Shoemaker R.C."/>
            <person name="Jackson S.A."/>
        </authorList>
    </citation>
    <scope>NUCLEOTIDE SEQUENCE</scope>
    <source>
        <strain evidence="2">cv. Williams 82</strain>
        <tissue evidence="1">Callus</tissue>
    </source>
</reference>
<evidence type="ECO:0000313" key="2">
    <source>
        <dbReference type="EnsemblPlants" id="KRH58876"/>
    </source>
</evidence>
<keyword evidence="3" id="KW-1185">Reference proteome</keyword>
<reference evidence="2" key="2">
    <citation type="submission" date="2018-02" db="UniProtKB">
        <authorList>
            <consortium name="EnsemblPlants"/>
        </authorList>
    </citation>
    <scope>IDENTIFICATION</scope>
    <source>
        <strain evidence="2">Williams 82</strain>
    </source>
</reference>
<gene>
    <name evidence="1" type="ORF">GLYMA_05G153600</name>
</gene>
<protein>
    <submittedName>
        <fullName evidence="1 2">Uncharacterized protein</fullName>
    </submittedName>
</protein>
<dbReference type="Gramene" id="KRH58876">
    <property type="protein sequence ID" value="KRH58876"/>
    <property type="gene ID" value="GLYMA_05G153600"/>
</dbReference>
<dbReference type="Proteomes" id="UP000008827">
    <property type="component" value="Chromosome 5"/>
</dbReference>
<proteinExistence type="predicted"/>
<accession>A0A0R0JVX9</accession>
<organism evidence="1">
    <name type="scientific">Glycine max</name>
    <name type="common">Soybean</name>
    <name type="synonym">Glycine hispida</name>
    <dbReference type="NCBI Taxonomy" id="3847"/>
    <lineage>
        <taxon>Eukaryota</taxon>
        <taxon>Viridiplantae</taxon>
        <taxon>Streptophyta</taxon>
        <taxon>Embryophyta</taxon>
        <taxon>Tracheophyta</taxon>
        <taxon>Spermatophyta</taxon>
        <taxon>Magnoliopsida</taxon>
        <taxon>eudicotyledons</taxon>
        <taxon>Gunneridae</taxon>
        <taxon>Pentapetalae</taxon>
        <taxon>rosids</taxon>
        <taxon>fabids</taxon>
        <taxon>Fabales</taxon>
        <taxon>Fabaceae</taxon>
        <taxon>Papilionoideae</taxon>
        <taxon>50 kb inversion clade</taxon>
        <taxon>NPAAA clade</taxon>
        <taxon>indigoferoid/millettioid clade</taxon>
        <taxon>Phaseoleae</taxon>
        <taxon>Glycine</taxon>
        <taxon>Glycine subgen. Soja</taxon>
    </lineage>
</organism>
<name>A0A0R0JVX9_SOYBN</name>
<dbReference type="EnsemblPlants" id="KRH58876">
    <property type="protein sequence ID" value="KRH58876"/>
    <property type="gene ID" value="GLYMA_05G153600"/>
</dbReference>
<reference evidence="1" key="3">
    <citation type="submission" date="2018-07" db="EMBL/GenBank/DDBJ databases">
        <title>WGS assembly of Glycine max.</title>
        <authorList>
            <person name="Schmutz J."/>
            <person name="Cannon S."/>
            <person name="Schlueter J."/>
            <person name="Ma J."/>
            <person name="Mitros T."/>
            <person name="Nelson W."/>
            <person name="Hyten D."/>
            <person name="Song Q."/>
            <person name="Thelen J."/>
            <person name="Cheng J."/>
            <person name="Xu D."/>
            <person name="Hellsten U."/>
            <person name="May G."/>
            <person name="Yu Y."/>
            <person name="Sakurai T."/>
            <person name="Umezawa T."/>
            <person name="Bhattacharyya M."/>
            <person name="Sandhu D."/>
            <person name="Valliyodan B."/>
            <person name="Lindquist E."/>
            <person name="Peto M."/>
            <person name="Grant D."/>
            <person name="Shu S."/>
            <person name="Goodstein D."/>
            <person name="Barry K."/>
            <person name="Futrell-Griggs M."/>
            <person name="Abernathy B."/>
            <person name="Du J."/>
            <person name="Tian Z."/>
            <person name="Zhu L."/>
            <person name="Gill N."/>
            <person name="Joshi T."/>
            <person name="Libault M."/>
            <person name="Sethuraman A."/>
            <person name="Zhang X."/>
            <person name="Shinozaki K."/>
            <person name="Nguyen H."/>
            <person name="Wing R."/>
            <person name="Cregan P."/>
            <person name="Specht J."/>
            <person name="Grimwood J."/>
            <person name="Rokhsar D."/>
            <person name="Stacey G."/>
            <person name="Shoemaker R."/>
            <person name="Jackson S."/>
        </authorList>
    </citation>
    <scope>NUCLEOTIDE SEQUENCE</scope>
    <source>
        <tissue evidence="1">Callus</tissue>
    </source>
</reference>